<dbReference type="Proteomes" id="UP000236173">
    <property type="component" value="Unassembled WGS sequence"/>
</dbReference>
<evidence type="ECO:0000259" key="7">
    <source>
        <dbReference type="Pfam" id="PF00578"/>
    </source>
</evidence>
<dbReference type="GO" id="GO:0034599">
    <property type="term" value="P:cellular response to oxidative stress"/>
    <property type="evidence" value="ECO:0007669"/>
    <property type="project" value="TreeGrafter"/>
</dbReference>
<evidence type="ECO:0000256" key="2">
    <source>
        <dbReference type="ARBA" id="ARBA00022559"/>
    </source>
</evidence>
<dbReference type="GO" id="GO:0008379">
    <property type="term" value="F:thioredoxin peroxidase activity"/>
    <property type="evidence" value="ECO:0007669"/>
    <property type="project" value="TreeGrafter"/>
</dbReference>
<dbReference type="Pfam" id="PF00578">
    <property type="entry name" value="AhpC-TSA"/>
    <property type="match status" value="1"/>
</dbReference>
<keyword evidence="2 8" id="KW-0575">Peroxidase</keyword>
<dbReference type="GO" id="GO:0045454">
    <property type="term" value="P:cell redox homeostasis"/>
    <property type="evidence" value="ECO:0007669"/>
    <property type="project" value="TreeGrafter"/>
</dbReference>
<evidence type="ECO:0000256" key="3">
    <source>
        <dbReference type="ARBA" id="ARBA00022862"/>
    </source>
</evidence>
<dbReference type="SUPFAM" id="SSF52833">
    <property type="entry name" value="Thioredoxin-like"/>
    <property type="match status" value="1"/>
</dbReference>
<dbReference type="PANTHER" id="PTHR42801:SF4">
    <property type="entry name" value="AHPC_TSA FAMILY PROTEIN"/>
    <property type="match status" value="1"/>
</dbReference>
<evidence type="ECO:0000256" key="4">
    <source>
        <dbReference type="ARBA" id="ARBA00023002"/>
    </source>
</evidence>
<evidence type="ECO:0000313" key="9">
    <source>
        <dbReference type="Proteomes" id="UP000236173"/>
    </source>
</evidence>
<comment type="function">
    <text evidence="1">Thiol-specific peroxidase that catalyzes the reduction of hydrogen peroxide and organic hydroperoxides to water and alcohols, respectively. Plays a role in cell protection against oxidative stress by detoxifying peroxides and as sensor of hydrogen peroxide-mediated signaling events.</text>
</comment>
<evidence type="ECO:0000256" key="6">
    <source>
        <dbReference type="ARBA" id="ARBA00023284"/>
    </source>
</evidence>
<dbReference type="CDD" id="cd03017">
    <property type="entry name" value="PRX_BCP"/>
    <property type="match status" value="1"/>
</dbReference>
<evidence type="ECO:0000256" key="1">
    <source>
        <dbReference type="ARBA" id="ARBA00003330"/>
    </source>
</evidence>
<keyword evidence="6" id="KW-0676">Redox-active center</keyword>
<evidence type="ECO:0000313" key="8">
    <source>
        <dbReference type="EMBL" id="GBC98506.1"/>
    </source>
</evidence>
<sequence>MQSLRDAAAELARLNAVVLGVSVDPPQTQKEFCAEQKLPFPLLADSDGKVAKLFGIFNEERKLARRVTFILDPKGIVRAVDDKVNVRTHGQDLVKLLRTLQQGEAPQGAK</sequence>
<dbReference type="InterPro" id="IPR036249">
    <property type="entry name" value="Thioredoxin-like_sf"/>
</dbReference>
<dbReference type="Gene3D" id="3.40.30.10">
    <property type="entry name" value="Glutaredoxin"/>
    <property type="match status" value="1"/>
</dbReference>
<dbReference type="EC" id="1.11.1.15" evidence="8"/>
<evidence type="ECO:0000256" key="5">
    <source>
        <dbReference type="ARBA" id="ARBA00023157"/>
    </source>
</evidence>
<comment type="caution">
    <text evidence="8">The sequence shown here is derived from an EMBL/GenBank/DDBJ whole genome shotgun (WGS) entry which is preliminary data.</text>
</comment>
<dbReference type="EMBL" id="BEHT01000011">
    <property type="protein sequence ID" value="GBC98506.1"/>
    <property type="molecule type" value="Genomic_DNA"/>
</dbReference>
<keyword evidence="3" id="KW-0049">Antioxidant</keyword>
<dbReference type="PANTHER" id="PTHR42801">
    <property type="entry name" value="THIOREDOXIN-DEPENDENT PEROXIDE REDUCTASE"/>
    <property type="match status" value="1"/>
</dbReference>
<dbReference type="InterPro" id="IPR050924">
    <property type="entry name" value="Peroxiredoxin_BCP/PrxQ"/>
</dbReference>
<organism evidence="8 9">
    <name type="scientific">Candidatus Fervidibacter japonicus</name>
    <dbReference type="NCBI Taxonomy" id="2035412"/>
    <lineage>
        <taxon>Bacteria</taxon>
        <taxon>Candidatus Fervidibacterota</taxon>
        <taxon>Candidatus Fervidibacter</taxon>
    </lineage>
</organism>
<dbReference type="GO" id="GO:0005737">
    <property type="term" value="C:cytoplasm"/>
    <property type="evidence" value="ECO:0007669"/>
    <property type="project" value="TreeGrafter"/>
</dbReference>
<accession>A0A2H5XBE1</accession>
<dbReference type="AlphaFoldDB" id="A0A2H5XBE1"/>
<keyword evidence="4 8" id="KW-0560">Oxidoreductase</keyword>
<gene>
    <name evidence="8" type="ORF">HRbin17_01019</name>
</gene>
<protein>
    <submittedName>
        <fullName evidence="8">Peroxiredoxin</fullName>
        <ecNumber evidence="8">1.11.1.15</ecNumber>
    </submittedName>
</protein>
<name>A0A2H5XBE1_9BACT</name>
<reference evidence="9" key="1">
    <citation type="submission" date="2017-09" db="EMBL/GenBank/DDBJ databases">
        <title>Metaegenomics of thermophilic ammonia-oxidizing enrichment culture.</title>
        <authorList>
            <person name="Kato S."/>
            <person name="Suzuki K."/>
        </authorList>
    </citation>
    <scope>NUCLEOTIDE SEQUENCE [LARGE SCALE GENOMIC DNA]</scope>
</reference>
<feature type="domain" description="Alkyl hydroperoxide reductase subunit C/ Thiol specific antioxidant" evidence="7">
    <location>
        <begin position="1"/>
        <end position="79"/>
    </location>
</feature>
<proteinExistence type="predicted"/>
<keyword evidence="5" id="KW-1015">Disulfide bond</keyword>
<dbReference type="InterPro" id="IPR000866">
    <property type="entry name" value="AhpC/TSA"/>
</dbReference>